<proteinExistence type="predicted"/>
<reference evidence="3" key="1">
    <citation type="submission" date="2018-12" db="EMBL/GenBank/DDBJ databases">
        <title>Tengunoibacter tsumagoiensis gen. nov., sp. nov., Dictyobacter kobayashii sp. nov., D. alpinus sp. nov., and D. joshuensis sp. nov. and description of Dictyobacteraceae fam. nov. within the order Ktedonobacterales isolated from Tengu-no-mugimeshi.</title>
        <authorList>
            <person name="Wang C.M."/>
            <person name="Zheng Y."/>
            <person name="Sakai Y."/>
            <person name="Toyoda A."/>
            <person name="Minakuchi Y."/>
            <person name="Abe K."/>
            <person name="Yokota A."/>
            <person name="Yabe S."/>
        </authorList>
    </citation>
    <scope>NUCLEOTIDE SEQUENCE [LARGE SCALE GENOMIC DNA]</scope>
    <source>
        <strain evidence="3">Uno16</strain>
    </source>
</reference>
<dbReference type="InterPro" id="IPR016040">
    <property type="entry name" value="NAD(P)-bd_dom"/>
</dbReference>
<name>A0A402BF33_9CHLR</name>
<feature type="domain" description="NAD(P)-binding" evidence="1">
    <location>
        <begin position="18"/>
        <end position="177"/>
    </location>
</feature>
<evidence type="ECO:0000313" key="3">
    <source>
        <dbReference type="Proteomes" id="UP000287171"/>
    </source>
</evidence>
<dbReference type="EMBL" id="BIFT01000002">
    <property type="protein sequence ID" value="GCE30004.1"/>
    <property type="molecule type" value="Genomic_DNA"/>
</dbReference>
<dbReference type="PANTHER" id="PTHR43162">
    <property type="match status" value="1"/>
</dbReference>
<dbReference type="InterPro" id="IPR051604">
    <property type="entry name" value="Ergot_Alk_Oxidoreductase"/>
</dbReference>
<dbReference type="PANTHER" id="PTHR43162:SF1">
    <property type="entry name" value="PRESTALK A DIFFERENTIATION PROTEIN A"/>
    <property type="match status" value="1"/>
</dbReference>
<evidence type="ECO:0000313" key="2">
    <source>
        <dbReference type="EMBL" id="GCE30004.1"/>
    </source>
</evidence>
<dbReference type="InterPro" id="IPR036291">
    <property type="entry name" value="NAD(P)-bd_dom_sf"/>
</dbReference>
<keyword evidence="3" id="KW-1185">Reference proteome</keyword>
<sequence>MCEQMGDRYTDQLVLVLGGTGKTGRRVVEQLRVRGVPTRVGSRAHDPAFDWADQTTWDGVLRDVKSVYVSFYPDLAAPGAVEAVQTFANKAVAHGVRHLVLLSGRGEQEAQLCEQVIQAAGVDWTVVRASWFNQNFSEGMMRETVLSGEVALPVGDMGEPFVDADDIAAVAVAALTEAGHAGQLYEVTGPRLLTFAKAMQEISRFSGRTVRFMTISAEQYASLLREYGVPQEEIAQLIYLFTEVLDGRNAHLTDGVQRALGRPPRDFADFARVAAAAGAWNR</sequence>
<dbReference type="Gene3D" id="3.40.50.720">
    <property type="entry name" value="NAD(P)-binding Rossmann-like Domain"/>
    <property type="match status" value="1"/>
</dbReference>
<dbReference type="SUPFAM" id="SSF51735">
    <property type="entry name" value="NAD(P)-binding Rossmann-fold domains"/>
    <property type="match status" value="1"/>
</dbReference>
<dbReference type="Proteomes" id="UP000287171">
    <property type="component" value="Unassembled WGS sequence"/>
</dbReference>
<protein>
    <submittedName>
        <fullName evidence="2">NmrA family transcriptional regulator</fullName>
    </submittedName>
</protein>
<dbReference type="Pfam" id="PF13460">
    <property type="entry name" value="NAD_binding_10"/>
    <property type="match status" value="1"/>
</dbReference>
<evidence type="ECO:0000259" key="1">
    <source>
        <dbReference type="Pfam" id="PF13460"/>
    </source>
</evidence>
<gene>
    <name evidence="2" type="ORF">KDA_54880</name>
</gene>
<accession>A0A402BF33</accession>
<comment type="caution">
    <text evidence="2">The sequence shown here is derived from an EMBL/GenBank/DDBJ whole genome shotgun (WGS) entry which is preliminary data.</text>
</comment>
<dbReference type="Gene3D" id="3.90.25.10">
    <property type="entry name" value="UDP-galactose 4-epimerase, domain 1"/>
    <property type="match status" value="1"/>
</dbReference>
<organism evidence="2 3">
    <name type="scientific">Dictyobacter alpinus</name>
    <dbReference type="NCBI Taxonomy" id="2014873"/>
    <lineage>
        <taxon>Bacteria</taxon>
        <taxon>Bacillati</taxon>
        <taxon>Chloroflexota</taxon>
        <taxon>Ktedonobacteria</taxon>
        <taxon>Ktedonobacterales</taxon>
        <taxon>Dictyobacteraceae</taxon>
        <taxon>Dictyobacter</taxon>
    </lineage>
</organism>
<dbReference type="AlphaFoldDB" id="A0A402BF33"/>